<dbReference type="InterPro" id="IPR026893">
    <property type="entry name" value="Tyr/Ser_Pase_IphP-type"/>
</dbReference>
<evidence type="ECO:0000313" key="3">
    <source>
        <dbReference type="Ensembl" id="ENSCMIP00000018532.1"/>
    </source>
</evidence>
<dbReference type="Proteomes" id="UP000314986">
    <property type="component" value="Unassembled WGS sequence"/>
</dbReference>
<dbReference type="PANTHER" id="PTHR31126:SF1">
    <property type="entry name" value="TYROSINE SPECIFIC PROTEIN PHOSPHATASES DOMAIN-CONTAINING PROTEIN"/>
    <property type="match status" value="1"/>
</dbReference>
<dbReference type="PANTHER" id="PTHR31126">
    <property type="entry name" value="TYROSINE-PROTEIN PHOSPHATASE"/>
    <property type="match status" value="1"/>
</dbReference>
<reference evidence="2 4" key="3">
    <citation type="journal article" date="2014" name="Nature">
        <title>Elephant shark genome provides unique insights into gnathostome evolution.</title>
        <authorList>
            <consortium name="International Elephant Shark Genome Sequencing Consortium"/>
            <person name="Venkatesh B."/>
            <person name="Lee A.P."/>
            <person name="Ravi V."/>
            <person name="Maurya A.K."/>
            <person name="Lian M.M."/>
            <person name="Swann J.B."/>
            <person name="Ohta Y."/>
            <person name="Flajnik M.F."/>
            <person name="Sutoh Y."/>
            <person name="Kasahara M."/>
            <person name="Hoon S."/>
            <person name="Gangu V."/>
            <person name="Roy S.W."/>
            <person name="Irimia M."/>
            <person name="Korzh V."/>
            <person name="Kondrychyn I."/>
            <person name="Lim Z.W."/>
            <person name="Tay B.H."/>
            <person name="Tohari S."/>
            <person name="Kong K.W."/>
            <person name="Ho S."/>
            <person name="Lorente-Galdos B."/>
            <person name="Quilez J."/>
            <person name="Marques-Bonet T."/>
            <person name="Raney B.J."/>
            <person name="Ingham P.W."/>
            <person name="Tay A."/>
            <person name="Hillier L.W."/>
            <person name="Minx P."/>
            <person name="Boehm T."/>
            <person name="Wilson R.K."/>
            <person name="Brenner S."/>
            <person name="Warren W.C."/>
        </authorList>
    </citation>
    <scope>NUCLEOTIDE SEQUENCE</scope>
    <source>
        <tissue evidence="2">Testis</tissue>
    </source>
</reference>
<reference evidence="4" key="2">
    <citation type="journal article" date="2007" name="PLoS Biol.">
        <title>Survey sequencing and comparative analysis of the elephant shark (Callorhinchus milii) genome.</title>
        <authorList>
            <person name="Venkatesh B."/>
            <person name="Kirkness E.F."/>
            <person name="Loh Y.H."/>
            <person name="Halpern A.L."/>
            <person name="Lee A.P."/>
            <person name="Johnson J."/>
            <person name="Dandona N."/>
            <person name="Viswanathan L.D."/>
            <person name="Tay A."/>
            <person name="Venter J.C."/>
            <person name="Strausberg R.L."/>
            <person name="Brenner S."/>
        </authorList>
    </citation>
    <scope>NUCLEOTIDE SEQUENCE [LARGE SCALE GENOMIC DNA]</scope>
</reference>
<dbReference type="InterPro" id="IPR000387">
    <property type="entry name" value="Tyr_Pase_dom"/>
</dbReference>
<dbReference type="KEGG" id="cmk:103182731"/>
<evidence type="ECO:0000259" key="1">
    <source>
        <dbReference type="PROSITE" id="PS50056"/>
    </source>
</evidence>
<accession>V9L682</accession>
<dbReference type="PROSITE" id="PS00383">
    <property type="entry name" value="TYR_PHOSPHATASE_1"/>
    <property type="match status" value="1"/>
</dbReference>
<dbReference type="EMBL" id="JW874197">
    <property type="protein sequence ID" value="AFP06714.1"/>
    <property type="molecule type" value="mRNA"/>
</dbReference>
<gene>
    <name evidence="3" type="primary">LOC103182731</name>
</gene>
<dbReference type="GeneID" id="103182731"/>
<organism evidence="2">
    <name type="scientific">Callorhinchus milii</name>
    <name type="common">Ghost shark</name>
    <dbReference type="NCBI Taxonomy" id="7868"/>
    <lineage>
        <taxon>Eukaryota</taxon>
        <taxon>Metazoa</taxon>
        <taxon>Chordata</taxon>
        <taxon>Craniata</taxon>
        <taxon>Vertebrata</taxon>
        <taxon>Chondrichthyes</taxon>
        <taxon>Holocephali</taxon>
        <taxon>Chimaeriformes</taxon>
        <taxon>Callorhinchidae</taxon>
        <taxon>Callorhinchus</taxon>
    </lineage>
</organism>
<dbReference type="RefSeq" id="XP_007898020.1">
    <property type="nucleotide sequence ID" value="XM_007899829.1"/>
</dbReference>
<dbReference type="Pfam" id="PF13350">
    <property type="entry name" value="Y_phosphatase3"/>
    <property type="match status" value="1"/>
</dbReference>
<proteinExistence type="evidence at transcript level"/>
<feature type="domain" description="Tyrosine specific protein phosphatases" evidence="1">
    <location>
        <begin position="169"/>
        <end position="214"/>
    </location>
</feature>
<reference evidence="4" key="1">
    <citation type="journal article" date="2006" name="Science">
        <title>Ancient noncoding elements conserved in the human genome.</title>
        <authorList>
            <person name="Venkatesh B."/>
            <person name="Kirkness E.F."/>
            <person name="Loh Y.H."/>
            <person name="Halpern A.L."/>
            <person name="Lee A.P."/>
            <person name="Johnson J."/>
            <person name="Dandona N."/>
            <person name="Viswanathan L.D."/>
            <person name="Tay A."/>
            <person name="Venter J.C."/>
            <person name="Strausberg R.L."/>
            <person name="Brenner S."/>
        </authorList>
    </citation>
    <scope>NUCLEOTIDE SEQUENCE [LARGE SCALE GENOMIC DNA]</scope>
</reference>
<evidence type="ECO:0000313" key="2">
    <source>
        <dbReference type="EMBL" id="AFP06714.1"/>
    </source>
</evidence>
<dbReference type="OMA" id="LSWWDFF"/>
<reference evidence="3" key="4">
    <citation type="submission" date="2025-05" db="UniProtKB">
        <authorList>
            <consortium name="Ensembl"/>
        </authorList>
    </citation>
    <scope>IDENTIFICATION</scope>
</reference>
<keyword evidence="4" id="KW-1185">Reference proteome</keyword>
<dbReference type="OrthoDB" id="9976543at2759"/>
<dbReference type="Ensembl" id="ENSCMIT00000018882.1">
    <property type="protein sequence ID" value="ENSCMIP00000018532.1"/>
    <property type="gene ID" value="ENSCMIG00000008710.1"/>
</dbReference>
<dbReference type="InterPro" id="IPR029021">
    <property type="entry name" value="Prot-tyrosine_phosphatase-like"/>
</dbReference>
<dbReference type="SUPFAM" id="SSF52799">
    <property type="entry name" value="(Phosphotyrosine protein) phosphatases II"/>
    <property type="match status" value="1"/>
</dbReference>
<dbReference type="GeneTree" id="ENSGT00940000176301"/>
<sequence>MTREPEEDRIMAIQPQNIPNLRQLCSGFANIYRSASPDHASEEEVRVLKELLGIRLIIDLRSSEELQDSSHGGRKPIDISYERLKVTEEEMEDTKRKGTTGKLLSGEAQGVRCVLSFATKKYKARLLTTMSACQKVLLMFMALIDRVFHTWLSQRYLTTRVLNPRGVKQQYTDLVDTSQTVIFTILKLLSEPRNVPALIHCTAGKDRTGVTAALIQLAVGWPKKNIIEDYTASTQGIKPIYEKLHTLYCKKMGFTEDLLLSSKEYIKAVLEHVDNTYGSVNDYLTSFGFGPDDQEKLKRNILRSKI</sequence>
<dbReference type="AlphaFoldDB" id="V9L682"/>
<dbReference type="PROSITE" id="PS50056">
    <property type="entry name" value="TYR_PHOSPHATASE_2"/>
    <property type="match status" value="1"/>
</dbReference>
<dbReference type="GO" id="GO:0004721">
    <property type="term" value="F:phosphoprotein phosphatase activity"/>
    <property type="evidence" value="ECO:0007669"/>
    <property type="project" value="InterPro"/>
</dbReference>
<protein>
    <submittedName>
        <fullName evidence="3">Uncharacterized LOC103182731</fullName>
    </submittedName>
</protein>
<evidence type="ECO:0000313" key="4">
    <source>
        <dbReference type="Proteomes" id="UP000314986"/>
    </source>
</evidence>
<dbReference type="InterPro" id="IPR016130">
    <property type="entry name" value="Tyr_Pase_AS"/>
</dbReference>
<name>V9L682_CALMI</name>
<dbReference type="Gene3D" id="3.90.190.10">
    <property type="entry name" value="Protein tyrosine phosphatase superfamily"/>
    <property type="match status" value="1"/>
</dbReference>
<dbReference type="STRING" id="7868.ENSCMIP00000018532"/>